<name>A0A0A2Y342_9PAST</name>
<feature type="domain" description="Phage head morphogenesis" evidence="1">
    <location>
        <begin position="50"/>
        <end position="164"/>
    </location>
</feature>
<proteinExistence type="predicted"/>
<evidence type="ECO:0000259" key="1">
    <source>
        <dbReference type="Pfam" id="PF04233"/>
    </source>
</evidence>
<gene>
    <name evidence="2" type="ORF">JP32_06025</name>
</gene>
<protein>
    <submittedName>
        <fullName evidence="2">Phage head morphogenesis protein</fullName>
    </submittedName>
</protein>
<dbReference type="Pfam" id="PF04233">
    <property type="entry name" value="Phage_Mu_F"/>
    <property type="match status" value="1"/>
</dbReference>
<dbReference type="AlphaFoldDB" id="A0A0A2Y342"/>
<evidence type="ECO:0000313" key="2">
    <source>
        <dbReference type="EMBL" id="KGQ31919.1"/>
    </source>
</evidence>
<accession>A0A0A2Y342</accession>
<dbReference type="Proteomes" id="UP000030526">
    <property type="component" value="Unassembled WGS sequence"/>
</dbReference>
<dbReference type="EMBL" id="JPXS01000027">
    <property type="protein sequence ID" value="KGQ31919.1"/>
    <property type="molecule type" value="Genomic_DNA"/>
</dbReference>
<comment type="caution">
    <text evidence="2">The sequence shown here is derived from an EMBL/GenBank/DDBJ whole genome shotgun (WGS) entry which is preliminary data.</text>
</comment>
<reference evidence="2 3" key="1">
    <citation type="submission" date="2014-08" db="EMBL/GenBank/DDBJ databases">
        <title>Chaperone-usher fimbriae in a diverse selection of Gallibacterium genomes.</title>
        <authorList>
            <person name="Kudirkiene E."/>
            <person name="Bager R.J."/>
            <person name="Johnson T.J."/>
            <person name="Bojesen A.M."/>
        </authorList>
    </citation>
    <scope>NUCLEOTIDE SEQUENCE [LARGE SCALE GENOMIC DNA]</scope>
    <source>
        <strain evidence="2 3">20558/3kl.</strain>
    </source>
</reference>
<organism evidence="2 3">
    <name type="scientific">Gallibacterium anatis</name>
    <dbReference type="NCBI Taxonomy" id="750"/>
    <lineage>
        <taxon>Bacteria</taxon>
        <taxon>Pseudomonadati</taxon>
        <taxon>Pseudomonadota</taxon>
        <taxon>Gammaproteobacteria</taxon>
        <taxon>Pasteurellales</taxon>
        <taxon>Pasteurellaceae</taxon>
        <taxon>Gallibacterium</taxon>
    </lineage>
</organism>
<dbReference type="InterPro" id="IPR006528">
    <property type="entry name" value="Phage_head_morphogenesis_dom"/>
</dbReference>
<evidence type="ECO:0000313" key="3">
    <source>
        <dbReference type="Proteomes" id="UP000030526"/>
    </source>
</evidence>
<dbReference type="RefSeq" id="WP_039084034.1">
    <property type="nucleotide sequence ID" value="NZ_JPXS01000027.1"/>
</dbReference>
<sequence>MTAFTFEEQIKFFRKKLAIPSENYMDIYGEMHNYAFAVAGANTVELITYFKEAVTAFIEQGDTLEDFRKRFDEIVDKTGWEYKGGRNWRTKVIYDTNLYSSYNHGRYIQQRELMDVLPYWQYQHNDNAYPRLEHLSWDGLVLPATDSWWDYHYPIRAYGCHCTVQALDDYDLQQNNLKVSTAPKIEWEEKIIGKRLGNPQLVRVPKGVDPSFEHKKSLTPIAQIDQMLMHKLEQKSRQPHTGVTKEFVSKAVRKLLDNPAIMQAMNQSMKGWVNDISRYVDETDKIKKAQIIAPIQNFKYLGTLPTEVLSKLPIETESAMIAIDKGQMIHALRELKQSAGIALPVEFWESLPSKIQYPDAILWDKNQAEPSLLFIYQTEQGKVSIKINYEAKPKDLQSGKNWATKMNMVITGSSFKDTTALKDFDVLWGTLQ</sequence>